<keyword evidence="1" id="KW-0732">Signal</keyword>
<reference evidence="3" key="1">
    <citation type="submission" date="2016-04" db="EMBL/GenBank/DDBJ databases">
        <authorList>
            <person name="Nguyen H.D."/>
            <person name="Kesanakurti P."/>
            <person name="Cullis J."/>
            <person name="Levesque C.A."/>
            <person name="Hambleton S."/>
        </authorList>
    </citation>
    <scope>NUCLEOTIDE SEQUENCE</scope>
    <source>
        <strain evidence="3">DAOMC 238032</strain>
    </source>
</reference>
<dbReference type="Proteomes" id="UP000836402">
    <property type="component" value="Unassembled WGS sequence"/>
</dbReference>
<keyword evidence="5" id="KW-1185">Reference proteome</keyword>
<gene>
    <name evidence="3" type="ORF">A4X03_0g4108</name>
    <name evidence="2" type="ORF">JKIAZH3_G7825</name>
</gene>
<feature type="signal peptide" evidence="1">
    <location>
        <begin position="1"/>
        <end position="23"/>
    </location>
</feature>
<evidence type="ECO:0000313" key="3">
    <source>
        <dbReference type="EMBL" id="KAE8259373.1"/>
    </source>
</evidence>
<dbReference type="EMBL" id="LWDD02000527">
    <property type="protein sequence ID" value="KAE8259373.1"/>
    <property type="molecule type" value="Genomic_DNA"/>
</dbReference>
<dbReference type="AlphaFoldDB" id="A0A177V9W6"/>
<protein>
    <submittedName>
        <fullName evidence="3">Uncharacterized protein</fullName>
    </submittedName>
</protein>
<feature type="chain" id="PRO_5044550292" evidence="1">
    <location>
        <begin position="24"/>
        <end position="132"/>
    </location>
</feature>
<dbReference type="Proteomes" id="UP000077671">
    <property type="component" value="Unassembled WGS sequence"/>
</dbReference>
<reference evidence="2" key="3">
    <citation type="submission" date="2020-10" db="EMBL/GenBank/DDBJ databases">
        <authorList>
            <person name="Sedaghatjoo S."/>
        </authorList>
    </citation>
    <scope>NUCLEOTIDE SEQUENCE</scope>
    <source>
        <strain evidence="2">AZH3</strain>
    </source>
</reference>
<reference evidence="3" key="2">
    <citation type="journal article" date="2019" name="IMA Fungus">
        <title>Genome sequencing and comparison of five Tilletia species to identify candidate genes for the detection of regulated species infecting wheat.</title>
        <authorList>
            <person name="Nguyen H.D.T."/>
            <person name="Sultana T."/>
            <person name="Kesanakurti P."/>
            <person name="Hambleton S."/>
        </authorList>
    </citation>
    <scope>NUCLEOTIDE SEQUENCE</scope>
    <source>
        <strain evidence="3">DAOMC 238032</strain>
    </source>
</reference>
<comment type="caution">
    <text evidence="3">The sequence shown here is derived from an EMBL/GenBank/DDBJ whole genome shotgun (WGS) entry which is preliminary data.</text>
</comment>
<name>A0A177V9W6_9BASI</name>
<evidence type="ECO:0000313" key="4">
    <source>
        <dbReference type="Proteomes" id="UP000077671"/>
    </source>
</evidence>
<evidence type="ECO:0000313" key="2">
    <source>
        <dbReference type="EMBL" id="CAD6912915.1"/>
    </source>
</evidence>
<dbReference type="EMBL" id="CAJHJG010001497">
    <property type="protein sequence ID" value="CAD6912915.1"/>
    <property type="molecule type" value="Genomic_DNA"/>
</dbReference>
<evidence type="ECO:0000313" key="5">
    <source>
        <dbReference type="Proteomes" id="UP000836402"/>
    </source>
</evidence>
<organism evidence="3 4">
    <name type="scientific">Tilletia caries</name>
    <name type="common">wheat bunt fungus</name>
    <dbReference type="NCBI Taxonomy" id="13290"/>
    <lineage>
        <taxon>Eukaryota</taxon>
        <taxon>Fungi</taxon>
        <taxon>Dikarya</taxon>
        <taxon>Basidiomycota</taxon>
        <taxon>Ustilaginomycotina</taxon>
        <taxon>Exobasidiomycetes</taxon>
        <taxon>Tilletiales</taxon>
        <taxon>Tilletiaceae</taxon>
        <taxon>Tilletia</taxon>
    </lineage>
</organism>
<accession>A0A177V9W6</accession>
<proteinExistence type="predicted"/>
<evidence type="ECO:0000256" key="1">
    <source>
        <dbReference type="SAM" id="SignalP"/>
    </source>
</evidence>
<sequence>MLHPRFLLSLPLLLVVVTTAASSAPVPDLINPPYAALPQAASIVARTGPSFSPAMAALVRSFSEWHALVKETIDLGVEDMPHQSQANIERIRELMPQTRAAMQRTMENLGAVNAERQAAGLAPIDLSHYIRP</sequence>